<evidence type="ECO:0000313" key="1">
    <source>
        <dbReference type="EMBL" id="SKB58911.1"/>
    </source>
</evidence>
<dbReference type="AlphaFoldDB" id="A0A1T5CHW7"/>
<accession>A0A1T5CHW7</accession>
<sequence length="78" mass="9389">MLLERVAQYLDTRTEFAYIKDEPRLEIWVKGKEWLPILVSKLKGRGYLISWGDIEYKVSDEMKAYTYLLRMITNITER</sequence>
<proteinExistence type="predicted"/>
<organism evidence="1 2">
    <name type="scientific">Parapedobacter luteus</name>
    <dbReference type="NCBI Taxonomy" id="623280"/>
    <lineage>
        <taxon>Bacteria</taxon>
        <taxon>Pseudomonadati</taxon>
        <taxon>Bacteroidota</taxon>
        <taxon>Sphingobacteriia</taxon>
        <taxon>Sphingobacteriales</taxon>
        <taxon>Sphingobacteriaceae</taxon>
        <taxon>Parapedobacter</taxon>
    </lineage>
</organism>
<keyword evidence="2" id="KW-1185">Reference proteome</keyword>
<evidence type="ECO:0000313" key="2">
    <source>
        <dbReference type="Proteomes" id="UP000190541"/>
    </source>
</evidence>
<protein>
    <submittedName>
        <fullName evidence="1">Uncharacterized protein</fullName>
    </submittedName>
</protein>
<dbReference type="Proteomes" id="UP000190541">
    <property type="component" value="Unassembled WGS sequence"/>
</dbReference>
<gene>
    <name evidence="1" type="ORF">SAMN05660226_02238</name>
</gene>
<dbReference type="EMBL" id="FUYS01000004">
    <property type="protein sequence ID" value="SKB58911.1"/>
    <property type="molecule type" value="Genomic_DNA"/>
</dbReference>
<reference evidence="1 2" key="1">
    <citation type="submission" date="2017-02" db="EMBL/GenBank/DDBJ databases">
        <authorList>
            <person name="Peterson S.W."/>
        </authorList>
    </citation>
    <scope>NUCLEOTIDE SEQUENCE [LARGE SCALE GENOMIC DNA]</scope>
    <source>
        <strain evidence="1 2">DSM 22899</strain>
    </source>
</reference>
<name>A0A1T5CHW7_9SPHI</name>
<dbReference type="STRING" id="623280.SAMN05660226_02238"/>